<name>A0ABS0N0G4_9SPHN</name>
<dbReference type="EMBL" id="JAEANY010000001">
    <property type="protein sequence ID" value="MBH5321455.1"/>
    <property type="molecule type" value="Genomic_DNA"/>
</dbReference>
<gene>
    <name evidence="1" type="ORF">I5L03_02500</name>
</gene>
<evidence type="ECO:0000313" key="1">
    <source>
        <dbReference type="EMBL" id="MBH5321455.1"/>
    </source>
</evidence>
<sequence>MLLLSLLLAQAATVPQDAPPPPEVQEEIRVMAERLGGSTIDVRRRDGVFLCDVEVSTGDEALDNVRCDALRYCMMQVDPQIQALADLDLPRRELNARINELAQSVGPCSEDYEDAVLTRMAWERAQS</sequence>
<protein>
    <recommendedName>
        <fullName evidence="3">UrcA family protein</fullName>
    </recommendedName>
</protein>
<dbReference type="Proteomes" id="UP000602442">
    <property type="component" value="Unassembled WGS sequence"/>
</dbReference>
<evidence type="ECO:0000313" key="2">
    <source>
        <dbReference type="Proteomes" id="UP000602442"/>
    </source>
</evidence>
<evidence type="ECO:0008006" key="3">
    <source>
        <dbReference type="Google" id="ProtNLM"/>
    </source>
</evidence>
<organism evidence="1 2">
    <name type="scientific">Aurantiacibacter sediminis</name>
    <dbReference type="NCBI Taxonomy" id="2793064"/>
    <lineage>
        <taxon>Bacteria</taxon>
        <taxon>Pseudomonadati</taxon>
        <taxon>Pseudomonadota</taxon>
        <taxon>Alphaproteobacteria</taxon>
        <taxon>Sphingomonadales</taxon>
        <taxon>Erythrobacteraceae</taxon>
        <taxon>Aurantiacibacter</taxon>
    </lineage>
</organism>
<keyword evidence="2" id="KW-1185">Reference proteome</keyword>
<comment type="caution">
    <text evidence="1">The sequence shown here is derived from an EMBL/GenBank/DDBJ whole genome shotgun (WGS) entry which is preliminary data.</text>
</comment>
<accession>A0ABS0N0G4</accession>
<dbReference type="RefSeq" id="WP_197920114.1">
    <property type="nucleotide sequence ID" value="NZ_CAWPTA010000006.1"/>
</dbReference>
<reference evidence="1 2" key="1">
    <citation type="submission" date="2020-11" db="EMBL/GenBank/DDBJ databases">
        <title>Erythrobacter sediminis sp. nov., a marine bacterium from a tidal flat of Garorim Bay.</title>
        <authorList>
            <person name="Kim D."/>
            <person name="Yoo Y."/>
            <person name="Kim J.-J."/>
        </authorList>
    </citation>
    <scope>NUCLEOTIDE SEQUENCE [LARGE SCALE GENOMIC DNA]</scope>
    <source>
        <strain evidence="1 2">JGD-13</strain>
    </source>
</reference>
<proteinExistence type="predicted"/>